<dbReference type="SUPFAM" id="SSF56204">
    <property type="entry name" value="Hect, E3 ligase catalytic domain"/>
    <property type="match status" value="1"/>
</dbReference>
<dbReference type="Gene3D" id="3.90.1750.10">
    <property type="entry name" value="Hect, E3 ligase catalytic domains"/>
    <property type="match status" value="1"/>
</dbReference>
<gene>
    <name evidence="8" type="primary">HUL5</name>
    <name evidence="8" type="ORF">LPJ64_001522</name>
</gene>
<organism evidence="8 9">
    <name type="scientific">Coemansia asiatica</name>
    <dbReference type="NCBI Taxonomy" id="1052880"/>
    <lineage>
        <taxon>Eukaryota</taxon>
        <taxon>Fungi</taxon>
        <taxon>Fungi incertae sedis</taxon>
        <taxon>Zoopagomycota</taxon>
        <taxon>Kickxellomycotina</taxon>
        <taxon>Kickxellomycetes</taxon>
        <taxon>Kickxellales</taxon>
        <taxon>Kickxellaceae</taxon>
        <taxon>Coemansia</taxon>
    </lineage>
</organism>
<dbReference type="InterPro" id="IPR000569">
    <property type="entry name" value="HECT_dom"/>
</dbReference>
<dbReference type="GO" id="GO:0006511">
    <property type="term" value="P:ubiquitin-dependent protein catabolic process"/>
    <property type="evidence" value="ECO:0007669"/>
    <property type="project" value="TreeGrafter"/>
</dbReference>
<feature type="region of interest" description="Disordered" evidence="6">
    <location>
        <begin position="13"/>
        <end position="47"/>
    </location>
</feature>
<keyword evidence="3 8" id="KW-0808">Transferase</keyword>
<dbReference type="SMART" id="SM00119">
    <property type="entry name" value="HECTc"/>
    <property type="match status" value="1"/>
</dbReference>
<keyword evidence="9" id="KW-1185">Reference proteome</keyword>
<dbReference type="EC" id="2.3.2.26" evidence="2"/>
<name>A0A9W8CKI9_9FUNG</name>
<feature type="domain" description="HECT" evidence="7">
    <location>
        <begin position="895"/>
        <end position="1271"/>
    </location>
</feature>
<feature type="region of interest" description="Disordered" evidence="6">
    <location>
        <begin position="614"/>
        <end position="658"/>
    </location>
</feature>
<dbReference type="Gene3D" id="3.30.2160.10">
    <property type="entry name" value="Hect, E3 ligase catalytic domain"/>
    <property type="match status" value="1"/>
</dbReference>
<reference evidence="8" key="1">
    <citation type="submission" date="2022-07" db="EMBL/GenBank/DDBJ databases">
        <title>Phylogenomic reconstructions and comparative analyses of Kickxellomycotina fungi.</title>
        <authorList>
            <person name="Reynolds N.K."/>
            <person name="Stajich J.E."/>
            <person name="Barry K."/>
            <person name="Grigoriev I.V."/>
            <person name="Crous P."/>
            <person name="Smith M.E."/>
        </authorList>
    </citation>
    <scope>NUCLEOTIDE SEQUENCE</scope>
    <source>
        <strain evidence="8">NBRC 105413</strain>
    </source>
</reference>
<feature type="compositionally biased region" description="Acidic residues" evidence="6">
    <location>
        <begin position="617"/>
        <end position="634"/>
    </location>
</feature>
<dbReference type="GO" id="GO:0016874">
    <property type="term" value="F:ligase activity"/>
    <property type="evidence" value="ECO:0007669"/>
    <property type="project" value="UniProtKB-KW"/>
</dbReference>
<dbReference type="PROSITE" id="PS50237">
    <property type="entry name" value="HECT"/>
    <property type="match status" value="1"/>
</dbReference>
<evidence type="ECO:0000256" key="5">
    <source>
        <dbReference type="PROSITE-ProRule" id="PRU00104"/>
    </source>
</evidence>
<evidence type="ECO:0000256" key="1">
    <source>
        <dbReference type="ARBA" id="ARBA00000885"/>
    </source>
</evidence>
<keyword evidence="4 5" id="KW-0833">Ubl conjugation pathway</keyword>
<feature type="compositionally biased region" description="Basic and acidic residues" evidence="6">
    <location>
        <begin position="36"/>
        <end position="47"/>
    </location>
</feature>
<dbReference type="GO" id="GO:0061630">
    <property type="term" value="F:ubiquitin protein ligase activity"/>
    <property type="evidence" value="ECO:0007669"/>
    <property type="project" value="UniProtKB-EC"/>
</dbReference>
<keyword evidence="8" id="KW-0012">Acyltransferase</keyword>
<accession>A0A9W8CKI9</accession>
<evidence type="ECO:0000256" key="6">
    <source>
        <dbReference type="SAM" id="MobiDB-lite"/>
    </source>
</evidence>
<evidence type="ECO:0000313" key="8">
    <source>
        <dbReference type="EMBL" id="KAJ1647058.1"/>
    </source>
</evidence>
<dbReference type="PANTHER" id="PTHR45700">
    <property type="entry name" value="UBIQUITIN-PROTEIN LIGASE E3C"/>
    <property type="match status" value="1"/>
</dbReference>
<proteinExistence type="predicted"/>
<dbReference type="EMBL" id="JANBOH010000040">
    <property type="protein sequence ID" value="KAJ1647058.1"/>
    <property type="molecule type" value="Genomic_DNA"/>
</dbReference>
<dbReference type="InterPro" id="IPR044611">
    <property type="entry name" value="E3A/B/C-like"/>
</dbReference>
<sequence>MFGSFQGDFKRQRNINLGGSRRNETSRSNSRTVLNKAHEERQKREAERRRVKAAVQIQRLWRGLRDTASWRQSMREKFDISMLNGPIDDLDRVYDALVIFVTYYNCQHRDISTLHAVLRVLFEATSSSTSAPHFSIIADMIDSLEENNSRKENWSSVISMLLGLAMETYMRNPASIDSELLQKSLVRATNDSNKRAGTLQKRYFTLYSQVLLRLIEVRGLYRYLSRRIRAANKSEGAAITDATVTLTIRPFTIKETQQTAISEFSKYILSIPGLPNRLGTHGSAQVIRIPISWAQIAECVDKNMKQRYMDAKATSGFNLGLTAINTLGNMAAFVLPQLSQKGPITNLDFAFIQACCACAQTVPNCDLFDHVHSSLSSKSEATSIGARLVAAADPHALKWLNTLLSAPVLELLVRASCSDSDSGSDSDRDEMQVAEDSAESVAQTMLLVLTQRWGETASRAALDRIFQLVDIRTIGWRAVLSDPVFLQTFTRDSVRVETIKNYDLTKLQLLCELLNRQLQIIGDDELFTQGMSLPISDIKVIARACRNIAFALLWNVDTPKDLVHLRDTSASLTRQLFIRNARHQFVSEDFWLVPPSMLDMASFADKVAEDPIFSVANDEDDSNSDPESDDDEDGSNGHTDSESGSDSELDSGDPSLRSGTNNSRLSWLVSAYSGLKRDPRRYIKRASLTPRIAILRNIPFVVPFNDRVRLFHALINRDRIRLGLGTLGNITNTVTHVGAFLSSRAVIRRGSVFEDGFRQLFPVLTGKPVEYDSEPSHANAGQYDQLFQGHADNNVSVHGRSQIPHVGHTSTGGGRFDLAPQPLSPLQPDMAGEHVRTVSWPEEMHQDGHGTDPLENAGGIPASWIGQPYRGQSMWGPFGHIAPTSGAGLAGPIQRNDMFKRRMQIEFEDQYGMPEAGIDGGGVFKEFLTSLVHEAFDPQTGMFEATKQNNVYPSPEIVQIDNVKQRMLALDKFKFLGALIGKALYEGILVDVPFALFFLGRCMGYLPTFNDLPTLDEDLYRGLVALKNYPVSEISNGSSSSSSSSSSIRDEDDEIYRVFGMDFTVTLSTHDKQTRTVPLVPRGDSIKVTSHNRMLYLDLISQYKLVRQIDAPVKAFLSGLHTMIPEAWMRLLFATPLELSRLLCGDSGAINIADWKRNTEYEGAFKAKREVHPTIVLFWDVVENVFSEKQRRALCKFATSCERPPLLGFGELSPSFTIASSASDENGVHDNRLPSASTCVNLLKLPVYSSREILHEKLLLAIESGSGFDLS</sequence>
<comment type="catalytic activity">
    <reaction evidence="1">
        <text>S-ubiquitinyl-[E2 ubiquitin-conjugating enzyme]-L-cysteine + [acceptor protein]-L-lysine = [E2 ubiquitin-conjugating enzyme]-L-cysteine + N(6)-ubiquitinyl-[acceptor protein]-L-lysine.</text>
        <dbReference type="EC" id="2.3.2.26"/>
    </reaction>
</comment>
<dbReference type="Pfam" id="PF00632">
    <property type="entry name" value="HECT"/>
    <property type="match status" value="1"/>
</dbReference>
<dbReference type="AlphaFoldDB" id="A0A9W8CKI9"/>
<feature type="active site" description="Glycyl thioester intermediate" evidence="5">
    <location>
        <position position="1239"/>
    </location>
</feature>
<dbReference type="GO" id="GO:0000209">
    <property type="term" value="P:protein polyubiquitination"/>
    <property type="evidence" value="ECO:0007669"/>
    <property type="project" value="InterPro"/>
</dbReference>
<dbReference type="InterPro" id="IPR035983">
    <property type="entry name" value="Hect_E3_ubiquitin_ligase"/>
</dbReference>
<dbReference type="PANTHER" id="PTHR45700:SF2">
    <property type="entry name" value="UBIQUITIN-PROTEIN LIGASE E3C"/>
    <property type="match status" value="1"/>
</dbReference>
<evidence type="ECO:0000259" key="7">
    <source>
        <dbReference type="PROSITE" id="PS50237"/>
    </source>
</evidence>
<evidence type="ECO:0000256" key="4">
    <source>
        <dbReference type="ARBA" id="ARBA00022786"/>
    </source>
</evidence>
<dbReference type="Proteomes" id="UP001145021">
    <property type="component" value="Unassembled WGS sequence"/>
</dbReference>
<evidence type="ECO:0000256" key="3">
    <source>
        <dbReference type="ARBA" id="ARBA00022679"/>
    </source>
</evidence>
<evidence type="ECO:0000313" key="9">
    <source>
        <dbReference type="Proteomes" id="UP001145021"/>
    </source>
</evidence>
<dbReference type="CDD" id="cd00078">
    <property type="entry name" value="HECTc"/>
    <property type="match status" value="1"/>
</dbReference>
<protein>
    <recommendedName>
        <fullName evidence="2">HECT-type E3 ubiquitin transferase</fullName>
        <ecNumber evidence="2">2.3.2.26</ecNumber>
    </recommendedName>
</protein>
<dbReference type="Gene3D" id="3.30.2410.10">
    <property type="entry name" value="Hect, E3 ligase catalytic domain"/>
    <property type="match status" value="1"/>
</dbReference>
<dbReference type="PROSITE" id="PS50096">
    <property type="entry name" value="IQ"/>
    <property type="match status" value="1"/>
</dbReference>
<keyword evidence="8" id="KW-0436">Ligase</keyword>
<comment type="caution">
    <text evidence="8">The sequence shown here is derived from an EMBL/GenBank/DDBJ whole genome shotgun (WGS) entry which is preliminary data.</text>
</comment>
<evidence type="ECO:0000256" key="2">
    <source>
        <dbReference type="ARBA" id="ARBA00012485"/>
    </source>
</evidence>